<evidence type="ECO:0000313" key="6">
    <source>
        <dbReference type="EMBL" id="KAJ5366987.1"/>
    </source>
</evidence>
<proteinExistence type="predicted"/>
<feature type="domain" description="SNF2 N-terminal" evidence="5">
    <location>
        <begin position="98"/>
        <end position="228"/>
    </location>
</feature>
<dbReference type="GO" id="GO:0005634">
    <property type="term" value="C:nucleus"/>
    <property type="evidence" value="ECO:0007669"/>
    <property type="project" value="TreeGrafter"/>
</dbReference>
<dbReference type="SUPFAM" id="SSF52540">
    <property type="entry name" value="P-loop containing nucleoside triphosphate hydrolases"/>
    <property type="match status" value="1"/>
</dbReference>
<dbReference type="GO" id="GO:0006281">
    <property type="term" value="P:DNA repair"/>
    <property type="evidence" value="ECO:0007669"/>
    <property type="project" value="TreeGrafter"/>
</dbReference>
<dbReference type="InterPro" id="IPR027417">
    <property type="entry name" value="P-loop_NTPase"/>
</dbReference>
<keyword evidence="6" id="KW-0347">Helicase</keyword>
<dbReference type="GO" id="GO:0008094">
    <property type="term" value="F:ATP-dependent activity, acting on DNA"/>
    <property type="evidence" value="ECO:0007669"/>
    <property type="project" value="TreeGrafter"/>
</dbReference>
<gene>
    <name evidence="6" type="ORF">N7541_000928</name>
</gene>
<dbReference type="Gene3D" id="3.40.50.10810">
    <property type="entry name" value="Tandem AAA-ATPase domain"/>
    <property type="match status" value="1"/>
</dbReference>
<organism evidence="6 7">
    <name type="scientific">Penicillium brevicompactum</name>
    <dbReference type="NCBI Taxonomy" id="5074"/>
    <lineage>
        <taxon>Eukaryota</taxon>
        <taxon>Fungi</taxon>
        <taxon>Dikarya</taxon>
        <taxon>Ascomycota</taxon>
        <taxon>Pezizomycotina</taxon>
        <taxon>Eurotiomycetes</taxon>
        <taxon>Eurotiomycetidae</taxon>
        <taxon>Eurotiales</taxon>
        <taxon>Aspergillaceae</taxon>
        <taxon>Penicillium</taxon>
    </lineage>
</organism>
<keyword evidence="3" id="KW-0067">ATP-binding</keyword>
<accession>A0A9W9V342</accession>
<dbReference type="Pfam" id="PF00176">
    <property type="entry name" value="SNF2-rel_dom"/>
    <property type="match status" value="1"/>
</dbReference>
<evidence type="ECO:0000313" key="7">
    <source>
        <dbReference type="Proteomes" id="UP001148299"/>
    </source>
</evidence>
<feature type="compositionally biased region" description="Pro residues" evidence="4">
    <location>
        <begin position="247"/>
        <end position="259"/>
    </location>
</feature>
<comment type="caution">
    <text evidence="6">The sequence shown here is derived from an EMBL/GenBank/DDBJ whole genome shotgun (WGS) entry which is preliminary data.</text>
</comment>
<reference evidence="6" key="1">
    <citation type="submission" date="2022-12" db="EMBL/GenBank/DDBJ databases">
        <authorList>
            <person name="Petersen C."/>
        </authorList>
    </citation>
    <scope>NUCLEOTIDE SEQUENCE</scope>
    <source>
        <strain evidence="6">IBT 35675</strain>
    </source>
</reference>
<evidence type="ECO:0000256" key="2">
    <source>
        <dbReference type="ARBA" id="ARBA00022801"/>
    </source>
</evidence>
<evidence type="ECO:0000256" key="1">
    <source>
        <dbReference type="ARBA" id="ARBA00022741"/>
    </source>
</evidence>
<reference evidence="6" key="2">
    <citation type="journal article" date="2023" name="IMA Fungus">
        <title>Comparative genomic study of the Penicillium genus elucidates a diverse pangenome and 15 lateral gene transfer events.</title>
        <authorList>
            <person name="Petersen C."/>
            <person name="Sorensen T."/>
            <person name="Nielsen M.R."/>
            <person name="Sondergaard T.E."/>
            <person name="Sorensen J.L."/>
            <person name="Fitzpatrick D.A."/>
            <person name="Frisvad J.C."/>
            <person name="Nielsen K.L."/>
        </authorList>
    </citation>
    <scope>NUCLEOTIDE SEQUENCE</scope>
    <source>
        <strain evidence="6">IBT 35675</strain>
    </source>
</reference>
<keyword evidence="1" id="KW-0547">Nucleotide-binding</keyword>
<evidence type="ECO:0000256" key="4">
    <source>
        <dbReference type="SAM" id="MobiDB-lite"/>
    </source>
</evidence>
<evidence type="ECO:0000259" key="5">
    <source>
        <dbReference type="Pfam" id="PF00176"/>
    </source>
</evidence>
<dbReference type="Proteomes" id="UP001148299">
    <property type="component" value="Unassembled WGS sequence"/>
</dbReference>
<dbReference type="InterPro" id="IPR038718">
    <property type="entry name" value="SNF2-like_sf"/>
</dbReference>
<feature type="region of interest" description="Disordered" evidence="4">
    <location>
        <begin position="28"/>
        <end position="55"/>
    </location>
</feature>
<dbReference type="GO" id="GO:0005524">
    <property type="term" value="F:ATP binding"/>
    <property type="evidence" value="ECO:0007669"/>
    <property type="project" value="UniProtKB-KW"/>
</dbReference>
<keyword evidence="2" id="KW-0378">Hydrolase</keyword>
<keyword evidence="7" id="KW-1185">Reference proteome</keyword>
<dbReference type="PANTHER" id="PTHR45626">
    <property type="entry name" value="TRANSCRIPTION TERMINATION FACTOR 2-RELATED"/>
    <property type="match status" value="1"/>
</dbReference>
<dbReference type="EMBL" id="JAPZBR010000001">
    <property type="protein sequence ID" value="KAJ5366987.1"/>
    <property type="molecule type" value="Genomic_DNA"/>
</dbReference>
<name>A0A9W9V342_PENBR</name>
<dbReference type="InterPro" id="IPR000330">
    <property type="entry name" value="SNF2_N"/>
</dbReference>
<evidence type="ECO:0000256" key="3">
    <source>
        <dbReference type="ARBA" id="ARBA00022840"/>
    </source>
</evidence>
<protein>
    <submittedName>
        <fullName evidence="6">Helicase C-terminal</fullName>
    </submittedName>
</protein>
<dbReference type="GO" id="GO:0016787">
    <property type="term" value="F:hydrolase activity"/>
    <property type="evidence" value="ECO:0007669"/>
    <property type="project" value="UniProtKB-KW"/>
</dbReference>
<feature type="region of interest" description="Disordered" evidence="4">
    <location>
        <begin position="235"/>
        <end position="259"/>
    </location>
</feature>
<dbReference type="InterPro" id="IPR050628">
    <property type="entry name" value="SNF2_RAD54_helicase_TF"/>
</dbReference>
<sequence>MSLVAAAEANAAVNPIDIKVDSDPSITDYGTDADTKPFDSASESKLSHRRHQLQTSSVPPSLAAAFCQLALEADPQDHGVLHLPDDANVPDLLLKPWQVNAVAWMLRQKASPLHGGILADACGLGNTITALATIVLGNRLPSAEVSPRFAATLIIVPNTLIDTWFMEIRRRFGSSLRVILFYGSSDRCGDPIRTASTISSLNALVDLLAGLSPLDESTGRTVVLSSYSTWSCRTTTQQSVSTEKPPAAKPKPPKAPRPD</sequence>
<dbReference type="AlphaFoldDB" id="A0A9W9V342"/>
<dbReference type="GO" id="GO:0004386">
    <property type="term" value="F:helicase activity"/>
    <property type="evidence" value="ECO:0007669"/>
    <property type="project" value="UniProtKB-KW"/>
</dbReference>